<feature type="transmembrane region" description="Helical" evidence="1">
    <location>
        <begin position="6"/>
        <end position="24"/>
    </location>
</feature>
<dbReference type="Proteomes" id="UP000293347">
    <property type="component" value="Unassembled WGS sequence"/>
</dbReference>
<organism evidence="2 3">
    <name type="scientific">Pedobacter psychroterrae</name>
    <dbReference type="NCBI Taxonomy" id="2530453"/>
    <lineage>
        <taxon>Bacteria</taxon>
        <taxon>Pseudomonadati</taxon>
        <taxon>Bacteroidota</taxon>
        <taxon>Sphingobacteriia</taxon>
        <taxon>Sphingobacteriales</taxon>
        <taxon>Sphingobacteriaceae</taxon>
        <taxon>Pedobacter</taxon>
    </lineage>
</organism>
<dbReference type="OrthoDB" id="799516at2"/>
<proteinExistence type="predicted"/>
<sequence>MVTMSLVFFGLMLIPLIIFLVWIIRKDKHKSYLGLIILAIMIVITAYIIVNFDKKFMEARSDVPAKSHAPSYR</sequence>
<reference evidence="2 3" key="1">
    <citation type="submission" date="2019-02" db="EMBL/GenBank/DDBJ databases">
        <title>Pedobacter sp. RP-1-14 sp. nov., isolated from Arctic soil.</title>
        <authorList>
            <person name="Dahal R.H."/>
        </authorList>
    </citation>
    <scope>NUCLEOTIDE SEQUENCE [LARGE SCALE GENOMIC DNA]</scope>
    <source>
        <strain evidence="2 3">RP-1-14</strain>
    </source>
</reference>
<keyword evidence="1" id="KW-0472">Membrane</keyword>
<comment type="caution">
    <text evidence="2">The sequence shown here is derived from an EMBL/GenBank/DDBJ whole genome shotgun (WGS) entry which is preliminary data.</text>
</comment>
<keyword evidence="1" id="KW-0812">Transmembrane</keyword>
<gene>
    <name evidence="2" type="ORF">EZ437_19190</name>
</gene>
<name>A0A4R0NCL1_9SPHI</name>
<dbReference type="EMBL" id="SJSL01000008">
    <property type="protein sequence ID" value="TCC97975.1"/>
    <property type="molecule type" value="Genomic_DNA"/>
</dbReference>
<feature type="transmembrane region" description="Helical" evidence="1">
    <location>
        <begin position="31"/>
        <end position="50"/>
    </location>
</feature>
<accession>A0A4R0NCL1</accession>
<evidence type="ECO:0000313" key="2">
    <source>
        <dbReference type="EMBL" id="TCC97975.1"/>
    </source>
</evidence>
<keyword evidence="3" id="KW-1185">Reference proteome</keyword>
<evidence type="ECO:0000313" key="3">
    <source>
        <dbReference type="Proteomes" id="UP000293347"/>
    </source>
</evidence>
<protein>
    <submittedName>
        <fullName evidence="2">Uncharacterized protein</fullName>
    </submittedName>
</protein>
<dbReference type="AlphaFoldDB" id="A0A4R0NCL1"/>
<evidence type="ECO:0000256" key="1">
    <source>
        <dbReference type="SAM" id="Phobius"/>
    </source>
</evidence>
<keyword evidence="1" id="KW-1133">Transmembrane helix</keyword>